<dbReference type="InterPro" id="IPR052929">
    <property type="entry name" value="RNase_H-like_EbsB-rel"/>
</dbReference>
<dbReference type="GO" id="GO:0003676">
    <property type="term" value="F:nucleic acid binding"/>
    <property type="evidence" value="ECO:0007669"/>
    <property type="project" value="InterPro"/>
</dbReference>
<dbReference type="GO" id="GO:0004523">
    <property type="term" value="F:RNA-DNA hybrid ribonuclease activity"/>
    <property type="evidence" value="ECO:0007669"/>
    <property type="project" value="InterPro"/>
</dbReference>
<dbReference type="PANTHER" id="PTHR47074:SF48">
    <property type="entry name" value="POLYNUCLEOTIDYL TRANSFERASE, RIBONUCLEASE H-LIKE SUPERFAMILY PROTEIN"/>
    <property type="match status" value="1"/>
</dbReference>
<reference evidence="2 3" key="2">
    <citation type="journal article" date="2017" name="Front. Plant Sci.">
        <title>Gene Classification and Mining of Molecular Markers Useful in Red Clover (Trifolium pratense) Breeding.</title>
        <authorList>
            <person name="Istvanek J."/>
            <person name="Dluhosova J."/>
            <person name="Dluhos P."/>
            <person name="Patkova L."/>
            <person name="Nedelnik J."/>
            <person name="Repkova J."/>
        </authorList>
    </citation>
    <scope>NUCLEOTIDE SEQUENCE [LARGE SCALE GENOMIC DNA]</scope>
    <source>
        <strain evidence="3">cv. Tatra</strain>
        <tissue evidence="2">Young leaves</tissue>
    </source>
</reference>
<dbReference type="EMBL" id="ASHM01127838">
    <property type="protein sequence ID" value="PNX58463.1"/>
    <property type="molecule type" value="Genomic_DNA"/>
</dbReference>
<feature type="non-terminal residue" evidence="2">
    <location>
        <position position="1"/>
    </location>
</feature>
<proteinExistence type="predicted"/>
<dbReference type="AlphaFoldDB" id="A0A2K3JWN4"/>
<dbReference type="InterPro" id="IPR044730">
    <property type="entry name" value="RNase_H-like_dom_plant"/>
</dbReference>
<evidence type="ECO:0000259" key="1">
    <source>
        <dbReference type="Pfam" id="PF13456"/>
    </source>
</evidence>
<accession>A0A2K3JWN4</accession>
<reference evidence="2 3" key="1">
    <citation type="journal article" date="2014" name="Am. J. Bot.">
        <title>Genome assembly and annotation for red clover (Trifolium pratense; Fabaceae).</title>
        <authorList>
            <person name="Istvanek J."/>
            <person name="Jaros M."/>
            <person name="Krenek A."/>
            <person name="Repkova J."/>
        </authorList>
    </citation>
    <scope>NUCLEOTIDE SEQUENCE [LARGE SCALE GENOMIC DNA]</scope>
    <source>
        <strain evidence="3">cv. Tatra</strain>
        <tissue evidence="2">Young leaves</tissue>
    </source>
</reference>
<dbReference type="Pfam" id="PF13456">
    <property type="entry name" value="RVT_3"/>
    <property type="match status" value="1"/>
</dbReference>
<dbReference type="InterPro" id="IPR012337">
    <property type="entry name" value="RNaseH-like_sf"/>
</dbReference>
<gene>
    <name evidence="2" type="ORF">L195_g059204</name>
</gene>
<dbReference type="SUPFAM" id="SSF53098">
    <property type="entry name" value="Ribonuclease H-like"/>
    <property type="match status" value="1"/>
</dbReference>
<evidence type="ECO:0000313" key="2">
    <source>
        <dbReference type="EMBL" id="PNX58463.1"/>
    </source>
</evidence>
<dbReference type="Proteomes" id="UP000236291">
    <property type="component" value="Unassembled WGS sequence"/>
</dbReference>
<dbReference type="PANTHER" id="PTHR47074">
    <property type="entry name" value="BNAC02G40300D PROTEIN"/>
    <property type="match status" value="1"/>
</dbReference>
<comment type="caution">
    <text evidence="2">The sequence shown here is derived from an EMBL/GenBank/DDBJ whole genome shotgun (WGS) entry which is preliminary data.</text>
</comment>
<dbReference type="InterPro" id="IPR002156">
    <property type="entry name" value="RNaseH_domain"/>
</dbReference>
<feature type="domain" description="RNase H type-1" evidence="1">
    <location>
        <begin position="1"/>
        <end position="78"/>
    </location>
</feature>
<organism evidence="2 3">
    <name type="scientific">Trifolium pratense</name>
    <name type="common">Red clover</name>
    <dbReference type="NCBI Taxonomy" id="57577"/>
    <lineage>
        <taxon>Eukaryota</taxon>
        <taxon>Viridiplantae</taxon>
        <taxon>Streptophyta</taxon>
        <taxon>Embryophyta</taxon>
        <taxon>Tracheophyta</taxon>
        <taxon>Spermatophyta</taxon>
        <taxon>Magnoliopsida</taxon>
        <taxon>eudicotyledons</taxon>
        <taxon>Gunneridae</taxon>
        <taxon>Pentapetalae</taxon>
        <taxon>rosids</taxon>
        <taxon>fabids</taxon>
        <taxon>Fabales</taxon>
        <taxon>Fabaceae</taxon>
        <taxon>Papilionoideae</taxon>
        <taxon>50 kb inversion clade</taxon>
        <taxon>NPAAA clade</taxon>
        <taxon>Hologalegina</taxon>
        <taxon>IRL clade</taxon>
        <taxon>Trifolieae</taxon>
        <taxon>Trifolium</taxon>
    </lineage>
</organism>
<dbReference type="CDD" id="cd06222">
    <property type="entry name" value="RNase_H_like"/>
    <property type="match status" value="1"/>
</dbReference>
<name>A0A2K3JWN4_TRIPR</name>
<evidence type="ECO:0000313" key="3">
    <source>
        <dbReference type="Proteomes" id="UP000236291"/>
    </source>
</evidence>
<protein>
    <recommendedName>
        <fullName evidence="1">RNase H type-1 domain-containing protein</fullName>
    </recommendedName>
</protein>
<sequence length="97" mass="10444">DAALSSTENKAGLGACIRVDKGQFVAAMTASINAKFSAAEAEAWCLQQSLQWISTLGYTKVLFEMDCKMVVDDVHNNPNNSMVYSSISVHAGLKDDL</sequence>
<dbReference type="Gene3D" id="3.30.420.10">
    <property type="entry name" value="Ribonuclease H-like superfamily/Ribonuclease H"/>
    <property type="match status" value="1"/>
</dbReference>
<dbReference type="InterPro" id="IPR036397">
    <property type="entry name" value="RNaseH_sf"/>
</dbReference>